<keyword evidence="9" id="KW-1185">Reference proteome</keyword>
<feature type="domain" description="Cation efflux protein transmembrane" evidence="7">
    <location>
        <begin position="15"/>
        <end position="223"/>
    </location>
</feature>
<organism evidence="8 9">
    <name type="scientific">Vibrio pelagius</name>
    <dbReference type="NCBI Taxonomy" id="28169"/>
    <lineage>
        <taxon>Bacteria</taxon>
        <taxon>Pseudomonadati</taxon>
        <taxon>Pseudomonadota</taxon>
        <taxon>Gammaproteobacteria</taxon>
        <taxon>Vibrionales</taxon>
        <taxon>Vibrionaceae</taxon>
        <taxon>Vibrio</taxon>
    </lineage>
</organism>
<evidence type="ECO:0000256" key="6">
    <source>
        <dbReference type="SAM" id="Phobius"/>
    </source>
</evidence>
<feature type="transmembrane region" description="Helical" evidence="6">
    <location>
        <begin position="12"/>
        <end position="32"/>
    </location>
</feature>
<keyword evidence="5 6" id="KW-0472">Membrane</keyword>
<name>A0ABY5GAU5_VIBPE</name>
<geneLocation type="plasmid" evidence="8 9">
    <name>p_1</name>
</geneLocation>
<reference evidence="8" key="1">
    <citation type="submission" date="2022-01" db="EMBL/GenBank/DDBJ databases">
        <title>Alginate degradation mechanism of Vibrio pelagius WXL662.</title>
        <authorList>
            <person name="He X."/>
        </authorList>
    </citation>
    <scope>NUCLEOTIDE SEQUENCE</scope>
    <source>
        <strain evidence="8">WXL662</strain>
        <plasmid evidence="8">p_1</plasmid>
    </source>
</reference>
<dbReference type="PANTHER" id="PTHR43840:SF15">
    <property type="entry name" value="MITOCHONDRIAL METAL TRANSPORTER 1-RELATED"/>
    <property type="match status" value="1"/>
</dbReference>
<feature type="transmembrane region" description="Helical" evidence="6">
    <location>
        <begin position="127"/>
        <end position="144"/>
    </location>
</feature>
<dbReference type="RefSeq" id="WP_255233003.1">
    <property type="nucleotide sequence ID" value="NZ_CP090616.1"/>
</dbReference>
<feature type="transmembrane region" description="Helical" evidence="6">
    <location>
        <begin position="164"/>
        <end position="182"/>
    </location>
</feature>
<keyword evidence="4 6" id="KW-1133">Transmembrane helix</keyword>
<sequence length="313" mass="35191">MPTKVHNKERRLIQFSIAMGTIYTLVGVAWGLVIQSGIILFDAIYSGVSILLSMMTMYALAIISKDDSFDAKNIRNSRFHMGSMAVEPLVNMVKSLVIISICLYGFVSAILVLQNGGAESANAVSGVYYGLITALICTCSWCFLKFVGRNQNDLIQAECEQWMVDAIFSVLVVFSFMASYWMSQIETLRVFARYADPVSVIVATLYFIKVPINRLLTSIKELLVMAPDETLQKDIEHALQPFVSQYGFTDHIARATKTGRQLSVDVTFIVGDSKCDLDIQQQDQIRQEIERCLNPLSDNLWLGVCFTHDRYWA</sequence>
<evidence type="ECO:0000259" key="7">
    <source>
        <dbReference type="Pfam" id="PF01545"/>
    </source>
</evidence>
<evidence type="ECO:0000313" key="9">
    <source>
        <dbReference type="Proteomes" id="UP001059120"/>
    </source>
</evidence>
<feature type="transmembrane region" description="Helical" evidence="6">
    <location>
        <begin position="84"/>
        <end position="107"/>
    </location>
</feature>
<dbReference type="InterPro" id="IPR027469">
    <property type="entry name" value="Cation_efflux_TMD_sf"/>
</dbReference>
<keyword evidence="2" id="KW-0813">Transport</keyword>
<evidence type="ECO:0000256" key="4">
    <source>
        <dbReference type="ARBA" id="ARBA00022989"/>
    </source>
</evidence>
<dbReference type="SUPFAM" id="SSF161111">
    <property type="entry name" value="Cation efflux protein transmembrane domain-like"/>
    <property type="match status" value="1"/>
</dbReference>
<dbReference type="Proteomes" id="UP001059120">
    <property type="component" value="Plasmid p_1"/>
</dbReference>
<comment type="subcellular location">
    <subcellularLocation>
        <location evidence="1">Membrane</location>
        <topology evidence="1">Multi-pass membrane protein</topology>
    </subcellularLocation>
</comment>
<dbReference type="Gene3D" id="1.20.1510.10">
    <property type="entry name" value="Cation efflux protein transmembrane domain"/>
    <property type="match status" value="1"/>
</dbReference>
<keyword evidence="3 6" id="KW-0812">Transmembrane</keyword>
<dbReference type="PANTHER" id="PTHR43840">
    <property type="entry name" value="MITOCHONDRIAL METAL TRANSPORTER 1-RELATED"/>
    <property type="match status" value="1"/>
</dbReference>
<dbReference type="Pfam" id="PF01545">
    <property type="entry name" value="Cation_efflux"/>
    <property type="match status" value="1"/>
</dbReference>
<evidence type="ECO:0000256" key="2">
    <source>
        <dbReference type="ARBA" id="ARBA00022448"/>
    </source>
</evidence>
<protein>
    <submittedName>
        <fullName evidence="8">Cation transporter</fullName>
    </submittedName>
</protein>
<dbReference type="InterPro" id="IPR050291">
    <property type="entry name" value="CDF_Transporter"/>
</dbReference>
<accession>A0ABY5GAU5</accession>
<dbReference type="InterPro" id="IPR058533">
    <property type="entry name" value="Cation_efflux_TM"/>
</dbReference>
<keyword evidence="8" id="KW-0614">Plasmid</keyword>
<evidence type="ECO:0000256" key="5">
    <source>
        <dbReference type="ARBA" id="ARBA00023136"/>
    </source>
</evidence>
<evidence type="ECO:0000313" key="8">
    <source>
        <dbReference type="EMBL" id="UTT87302.1"/>
    </source>
</evidence>
<evidence type="ECO:0000256" key="3">
    <source>
        <dbReference type="ARBA" id="ARBA00022692"/>
    </source>
</evidence>
<dbReference type="EMBL" id="CP090616">
    <property type="protein sequence ID" value="UTT87302.1"/>
    <property type="molecule type" value="Genomic_DNA"/>
</dbReference>
<evidence type="ECO:0000256" key="1">
    <source>
        <dbReference type="ARBA" id="ARBA00004141"/>
    </source>
</evidence>
<feature type="transmembrane region" description="Helical" evidence="6">
    <location>
        <begin position="38"/>
        <end position="63"/>
    </location>
</feature>
<proteinExistence type="predicted"/>
<gene>
    <name evidence="8" type="ORF">LZI70_19975</name>
</gene>